<protein>
    <recommendedName>
        <fullName evidence="9">UDP-N-acetylmuramoyl-L-alanyl-D-glutamate--2,6-diaminopimelate ligase</fullName>
        <ecNumber evidence="9">6.3.2.13</ecNumber>
    </recommendedName>
    <alternativeName>
        <fullName evidence="9">Meso-A2pm-adding enzyme</fullName>
    </alternativeName>
    <alternativeName>
        <fullName evidence="9">Meso-diaminopimelate-adding enzyme</fullName>
    </alternativeName>
    <alternativeName>
        <fullName evidence="9">UDP-MurNAc-L-Ala-D-Glu:meso-diaminopimelate ligase</fullName>
    </alternativeName>
    <alternativeName>
        <fullName evidence="9">UDP-MurNAc-tripeptide synthetase</fullName>
    </alternativeName>
    <alternativeName>
        <fullName evidence="9">UDP-N-acetylmuramyl-tripeptide synthetase</fullName>
    </alternativeName>
</protein>
<evidence type="ECO:0000256" key="3">
    <source>
        <dbReference type="ARBA" id="ARBA00022598"/>
    </source>
</evidence>
<dbReference type="GO" id="GO:0008765">
    <property type="term" value="F:UDP-N-acetylmuramoylalanyl-D-glutamate-2,6-diaminopimelate ligase activity"/>
    <property type="evidence" value="ECO:0007669"/>
    <property type="project" value="UniProtKB-UniRule"/>
</dbReference>
<feature type="binding site" evidence="9">
    <location>
        <begin position="65"/>
        <end position="71"/>
    </location>
    <ligand>
        <name>ATP</name>
        <dbReference type="ChEBI" id="CHEBI:30616"/>
    </ligand>
</feature>
<dbReference type="Proteomes" id="UP000289132">
    <property type="component" value="Unassembled WGS sequence"/>
</dbReference>
<evidence type="ECO:0000313" key="14">
    <source>
        <dbReference type="EMBL" id="RXJ90110.1"/>
    </source>
</evidence>
<comment type="catalytic activity">
    <reaction evidence="9">
        <text>UDP-N-acetyl-alpha-D-muramoyl-L-alanyl-D-glutamate + meso-2,6-diaminopimelate + ATP = UDP-N-acetyl-alpha-D-muramoyl-L-alanyl-gamma-D-glutamyl-meso-2,6-diaminopimelate + ADP + phosphate + H(+)</text>
        <dbReference type="Rhea" id="RHEA:23676"/>
        <dbReference type="ChEBI" id="CHEBI:15378"/>
        <dbReference type="ChEBI" id="CHEBI:30616"/>
        <dbReference type="ChEBI" id="CHEBI:43474"/>
        <dbReference type="ChEBI" id="CHEBI:57791"/>
        <dbReference type="ChEBI" id="CHEBI:83900"/>
        <dbReference type="ChEBI" id="CHEBI:83905"/>
        <dbReference type="ChEBI" id="CHEBI:456216"/>
        <dbReference type="EC" id="6.3.2.13"/>
    </reaction>
</comment>
<dbReference type="GO" id="GO:0009252">
    <property type="term" value="P:peptidoglycan biosynthetic process"/>
    <property type="evidence" value="ECO:0007669"/>
    <property type="project" value="UniProtKB-UniRule"/>
</dbReference>
<feature type="short sequence motif" description="Meso-diaminopimelate recognition motif" evidence="9">
    <location>
        <begin position="347"/>
        <end position="350"/>
    </location>
</feature>
<sequence length="425" mass="47706">MILEIENKIFTDNTKELKSGSTFVVSKQNEIFEEMAKSSGYETISSENLKNYLDMSSIKIIGITGTNGKTTTATTIYTLLLNLGYKVALQGTRGFFINGVQVEEYSLTTPVQLGNFANIQKAMKNSCSFFIMEVSSHAISQNRVEGLEFFLKIHTNITRDHLDFHNSIEEYIDVKNSFLSDESLKLVNIDDKVLKYNQKNSFTYSLEKLSNFKVLNYKIDKKLSVEFSFLDKNYSFSSNLLGVFNIYNQIASIAAVYLATKKPIDDICEALKDFKGVSGRVEVVSTEPLVIVDFAHTPDGMEEVLKSFLNKDIVCVFGAGGNRDSAKRPLMGQIAKKYSKYVVVTSDNPRFENPNEIIKDILSGIEDMSNVFVEADRKEAIKKALNLTNKNSVVLVLGKGDEATQIIEDKKIAFSDKKEILNLLK</sequence>
<dbReference type="InterPro" id="IPR036615">
    <property type="entry name" value="Mur_ligase_C_dom_sf"/>
</dbReference>
<dbReference type="Pfam" id="PF08245">
    <property type="entry name" value="Mur_ligase_M"/>
    <property type="match status" value="1"/>
</dbReference>
<dbReference type="RefSeq" id="WP_115428807.1">
    <property type="nucleotide sequence ID" value="NZ_CP031367.1"/>
</dbReference>
<evidence type="ECO:0000313" key="15">
    <source>
        <dbReference type="Proteomes" id="UP000254504"/>
    </source>
</evidence>
<evidence type="ECO:0000256" key="1">
    <source>
        <dbReference type="ARBA" id="ARBA00005898"/>
    </source>
</evidence>
<keyword evidence="6 9" id="KW-0133">Cell shape</keyword>
<evidence type="ECO:0000313" key="16">
    <source>
        <dbReference type="Proteomes" id="UP000289132"/>
    </source>
</evidence>
<keyword evidence="8 9" id="KW-0961">Cell wall biogenesis/degradation</keyword>
<dbReference type="GO" id="GO:0004326">
    <property type="term" value="F:tetrahydrofolylpolyglutamate synthase activity"/>
    <property type="evidence" value="ECO:0007669"/>
    <property type="project" value="InterPro"/>
</dbReference>
<keyword evidence="2 9" id="KW-0963">Cytoplasm</keyword>
<evidence type="ECO:0000256" key="7">
    <source>
        <dbReference type="ARBA" id="ARBA00022984"/>
    </source>
</evidence>
<dbReference type="Pfam" id="PF02875">
    <property type="entry name" value="Mur_ligase_C"/>
    <property type="match status" value="1"/>
</dbReference>
<feature type="binding site" evidence="9">
    <location>
        <position position="402"/>
    </location>
    <ligand>
        <name>meso-2,6-diaminopimelate</name>
        <dbReference type="ChEBI" id="CHEBI:57791"/>
    </ligand>
</feature>
<comment type="PTM">
    <text evidence="9">Carboxylation is probably crucial for Mg(2+) binding and, consequently, for the gamma-phosphate positioning of ATP.</text>
</comment>
<dbReference type="GO" id="GO:0071555">
    <property type="term" value="P:cell wall organization"/>
    <property type="evidence" value="ECO:0007669"/>
    <property type="project" value="UniProtKB-KW"/>
</dbReference>
<dbReference type="GO" id="GO:0005737">
    <property type="term" value="C:cytoplasm"/>
    <property type="evidence" value="ECO:0007669"/>
    <property type="project" value="UniProtKB-SubCell"/>
</dbReference>
<accession>A0AAD0VMD1</accession>
<proteinExistence type="inferred from homology"/>
<dbReference type="AlphaFoldDB" id="A0AAD0VMD1"/>
<feature type="binding site" evidence="9">
    <location>
        <position position="135"/>
    </location>
    <ligand>
        <name>UDP-N-acetyl-alpha-D-muramoyl-L-alanyl-D-glutamate</name>
        <dbReference type="ChEBI" id="CHEBI:83900"/>
    </ligand>
</feature>
<keyword evidence="4 9" id="KW-0547">Nucleotide-binding</keyword>
<feature type="binding site" evidence="9">
    <location>
        <begin position="347"/>
        <end position="350"/>
    </location>
    <ligand>
        <name>meso-2,6-diaminopimelate</name>
        <dbReference type="ChEBI" id="CHEBI:57791"/>
    </ligand>
</feature>
<feature type="binding site" evidence="9">
    <location>
        <position position="323"/>
    </location>
    <ligand>
        <name>meso-2,6-diaminopimelate</name>
        <dbReference type="ChEBI" id="CHEBI:57791"/>
    </ligand>
</feature>
<comment type="cofactor">
    <cofactor evidence="9">
        <name>Mg(2+)</name>
        <dbReference type="ChEBI" id="CHEBI:18420"/>
    </cofactor>
</comment>
<evidence type="ECO:0000256" key="10">
    <source>
        <dbReference type="RuleBase" id="RU004135"/>
    </source>
</evidence>
<dbReference type="Gene3D" id="3.90.190.20">
    <property type="entry name" value="Mur ligase, C-terminal domain"/>
    <property type="match status" value="1"/>
</dbReference>
<evidence type="ECO:0000256" key="5">
    <source>
        <dbReference type="ARBA" id="ARBA00022840"/>
    </source>
</evidence>
<dbReference type="GO" id="GO:0008360">
    <property type="term" value="P:regulation of cell shape"/>
    <property type="evidence" value="ECO:0007669"/>
    <property type="project" value="UniProtKB-KW"/>
</dbReference>
<dbReference type="EMBL" id="CP031367">
    <property type="protein sequence ID" value="AXK49323.1"/>
    <property type="molecule type" value="Genomic_DNA"/>
</dbReference>
<keyword evidence="16" id="KW-1185">Reference proteome</keyword>
<dbReference type="NCBIfam" id="TIGR01085">
    <property type="entry name" value="murE"/>
    <property type="match status" value="1"/>
</dbReference>
<name>A0AAD0VMD1_9BACT</name>
<reference evidence="13 15" key="2">
    <citation type="submission" date="2018-07" db="EMBL/GenBank/DDBJ databases">
        <title>Complete genome of the Arcobacter trophiarum type strain LMG 25534.</title>
        <authorList>
            <person name="Miller W.G."/>
            <person name="Yee E."/>
        </authorList>
    </citation>
    <scope>NUCLEOTIDE SEQUENCE [LARGE SCALE GENOMIC DNA]</scope>
    <source>
        <strain evidence="13 15">LMG 25534</strain>
    </source>
</reference>
<dbReference type="GO" id="GO:0005524">
    <property type="term" value="F:ATP binding"/>
    <property type="evidence" value="ECO:0007669"/>
    <property type="project" value="UniProtKB-UniRule"/>
</dbReference>
<dbReference type="InterPro" id="IPR018109">
    <property type="entry name" value="Folylpolyglutamate_synth_CS"/>
</dbReference>
<dbReference type="PANTHER" id="PTHR23135:SF4">
    <property type="entry name" value="UDP-N-ACETYLMURAMOYL-L-ALANYL-D-GLUTAMATE--2,6-DIAMINOPIMELATE LIGASE MURE HOMOLOG, CHLOROPLASTIC"/>
    <property type="match status" value="1"/>
</dbReference>
<comment type="caution">
    <text evidence="9">Lacks conserved residue(s) required for the propagation of feature annotation.</text>
</comment>
<keyword evidence="3 9" id="KW-0436">Ligase</keyword>
<feature type="binding site" evidence="9">
    <location>
        <position position="14"/>
    </location>
    <ligand>
        <name>UDP-N-acetyl-alpha-D-muramoyl-L-alanyl-D-glutamate</name>
        <dbReference type="ChEBI" id="CHEBI:83900"/>
    </ligand>
</feature>
<evidence type="ECO:0000256" key="4">
    <source>
        <dbReference type="ARBA" id="ARBA00022741"/>
    </source>
</evidence>
<keyword evidence="9 10" id="KW-0132">Cell division</keyword>
<dbReference type="GO" id="GO:0051301">
    <property type="term" value="P:cell division"/>
    <property type="evidence" value="ECO:0007669"/>
    <property type="project" value="UniProtKB-KW"/>
</dbReference>
<dbReference type="Gene3D" id="3.40.1190.10">
    <property type="entry name" value="Mur-like, catalytic domain"/>
    <property type="match status" value="1"/>
</dbReference>
<dbReference type="KEGG" id="atp:ATR_1476"/>
<gene>
    <name evidence="9 13" type="primary">murE</name>
    <name evidence="13" type="ORF">ATR_1476</name>
    <name evidence="14" type="ORF">CRU87_07420</name>
</gene>
<dbReference type="EMBL" id="PDKD01000012">
    <property type="protein sequence ID" value="RXJ90110.1"/>
    <property type="molecule type" value="Genomic_DNA"/>
</dbReference>
<dbReference type="SUPFAM" id="SSF53623">
    <property type="entry name" value="MurD-like peptide ligases, catalytic domain"/>
    <property type="match status" value="1"/>
</dbReference>
<keyword evidence="9" id="KW-0460">Magnesium</keyword>
<evidence type="ECO:0000313" key="13">
    <source>
        <dbReference type="EMBL" id="AXK49323.1"/>
    </source>
</evidence>
<dbReference type="HAMAP" id="MF_00208">
    <property type="entry name" value="MurE"/>
    <property type="match status" value="1"/>
</dbReference>
<evidence type="ECO:0000256" key="6">
    <source>
        <dbReference type="ARBA" id="ARBA00022960"/>
    </source>
</evidence>
<dbReference type="GO" id="GO:0000287">
    <property type="term" value="F:magnesium ion binding"/>
    <property type="evidence" value="ECO:0007669"/>
    <property type="project" value="UniProtKB-UniRule"/>
</dbReference>
<comment type="subcellular location">
    <subcellularLocation>
        <location evidence="9 10">Cytoplasm</location>
    </subcellularLocation>
</comment>
<keyword evidence="9 10" id="KW-0131">Cell cycle</keyword>
<keyword evidence="5 9" id="KW-0067">ATP-binding</keyword>
<feature type="domain" description="Mur ligase central" evidence="12">
    <location>
        <begin position="63"/>
        <end position="256"/>
    </location>
</feature>
<evidence type="ECO:0000256" key="8">
    <source>
        <dbReference type="ARBA" id="ARBA00023316"/>
    </source>
</evidence>
<dbReference type="InterPro" id="IPR005761">
    <property type="entry name" value="UDP-N-AcMur-Glu-dNH2Pim_ligase"/>
</dbReference>
<comment type="pathway">
    <text evidence="9 10">Cell wall biogenesis; peptidoglycan biosynthesis.</text>
</comment>
<dbReference type="InterPro" id="IPR004101">
    <property type="entry name" value="Mur_ligase_C"/>
</dbReference>
<evidence type="ECO:0000259" key="12">
    <source>
        <dbReference type="Pfam" id="PF08245"/>
    </source>
</evidence>
<evidence type="ECO:0000256" key="9">
    <source>
        <dbReference type="HAMAP-Rule" id="MF_00208"/>
    </source>
</evidence>
<feature type="binding site" evidence="9">
    <location>
        <position position="398"/>
    </location>
    <ligand>
        <name>meso-2,6-diaminopimelate</name>
        <dbReference type="ChEBI" id="CHEBI:57791"/>
    </ligand>
</feature>
<dbReference type="Proteomes" id="UP000254504">
    <property type="component" value="Chromosome"/>
</dbReference>
<comment type="similarity">
    <text evidence="1 9">Belongs to the MurCDEF family. MurE subfamily.</text>
</comment>
<evidence type="ECO:0000256" key="2">
    <source>
        <dbReference type="ARBA" id="ARBA00022490"/>
    </source>
</evidence>
<dbReference type="PANTHER" id="PTHR23135">
    <property type="entry name" value="MUR LIGASE FAMILY MEMBER"/>
    <property type="match status" value="1"/>
</dbReference>
<keyword evidence="7 9" id="KW-0573">Peptidoglycan synthesis</keyword>
<dbReference type="EC" id="6.3.2.13" evidence="9"/>
<feature type="domain" description="Mur ligase C-terminal" evidence="11">
    <location>
        <begin position="279"/>
        <end position="400"/>
    </location>
</feature>
<evidence type="ECO:0000259" key="11">
    <source>
        <dbReference type="Pfam" id="PF02875"/>
    </source>
</evidence>
<feature type="modified residue" description="N6-carboxylysine" evidence="9">
    <location>
        <position position="175"/>
    </location>
</feature>
<organism evidence="13 15">
    <name type="scientific">Aliarcobacter trophiarum LMG 25534</name>
    <dbReference type="NCBI Taxonomy" id="1032241"/>
    <lineage>
        <taxon>Bacteria</taxon>
        <taxon>Pseudomonadati</taxon>
        <taxon>Campylobacterota</taxon>
        <taxon>Epsilonproteobacteria</taxon>
        <taxon>Campylobacterales</taxon>
        <taxon>Arcobacteraceae</taxon>
        <taxon>Aliarcobacter</taxon>
    </lineage>
</organism>
<reference evidence="14 16" key="1">
    <citation type="submission" date="2017-10" db="EMBL/GenBank/DDBJ databases">
        <title>Genomics of the genus Arcobacter.</title>
        <authorList>
            <person name="Perez-Cataluna A."/>
            <person name="Figueras M.J."/>
        </authorList>
    </citation>
    <scope>NUCLEOTIDE SEQUENCE [LARGE SCALE GENOMIC DNA]</scope>
    <source>
        <strain evidence="14 16">LMG 25534</strain>
    </source>
</reference>
<comment type="function">
    <text evidence="9">Catalyzes the addition of meso-diaminopimelic acid to the nucleotide precursor UDP-N-acetylmuramoyl-L-alanyl-D-glutamate (UMAG) in the biosynthesis of bacterial cell-wall peptidoglycan.</text>
</comment>
<dbReference type="SUPFAM" id="SSF53244">
    <property type="entry name" value="MurD-like peptide ligases, peptide-binding domain"/>
    <property type="match status" value="1"/>
</dbReference>
<dbReference type="NCBIfam" id="NF001126">
    <property type="entry name" value="PRK00139.1-4"/>
    <property type="match status" value="1"/>
</dbReference>
<feature type="binding site" evidence="9">
    <location>
        <begin position="108"/>
        <end position="109"/>
    </location>
    <ligand>
        <name>UDP-N-acetyl-alpha-D-muramoyl-L-alanyl-D-glutamate</name>
        <dbReference type="ChEBI" id="CHEBI:83900"/>
    </ligand>
</feature>
<feature type="binding site" evidence="9">
    <location>
        <position position="141"/>
    </location>
    <ligand>
        <name>UDP-N-acetyl-alpha-D-muramoyl-L-alanyl-D-glutamate</name>
        <dbReference type="ChEBI" id="CHEBI:83900"/>
    </ligand>
</feature>
<dbReference type="InterPro" id="IPR013221">
    <property type="entry name" value="Mur_ligase_cen"/>
</dbReference>
<feature type="binding site" evidence="9">
    <location>
        <position position="143"/>
    </location>
    <ligand>
        <name>UDP-N-acetyl-alpha-D-muramoyl-L-alanyl-D-glutamate</name>
        <dbReference type="ChEBI" id="CHEBI:83900"/>
    </ligand>
</feature>
<dbReference type="InterPro" id="IPR036565">
    <property type="entry name" value="Mur-like_cat_sf"/>
</dbReference>
<dbReference type="PROSITE" id="PS01011">
    <property type="entry name" value="FOLYLPOLYGLU_SYNT_1"/>
    <property type="match status" value="1"/>
</dbReference>